<proteinExistence type="predicted"/>
<sequence length="342" mass="39528">MCNSIYKKEVVRVRHHFQQQHQNHVLLDGLKSKWWIWDSIVKDVSISMEYIHAYLERTQKFECGLGEFGQYCPVCLALHQHLLDCSETAALTHAAVFKGYYYKMCGQSHLERFLSSPDQYVAPGCPRSLPQAPLLPSRLTEIQVKNRFPQQAELKGFCPVTYLDGKQRYEALVRGRMEYAVDYRERIFFCETKQKQDKFMRTPEAYWDQKLPSKVPPLDEPVPITALPLQGYLEQSVAVPLIKAMTAAGCLRPKYPFLSVQRSALLYVALYLKAFNHKSTDYTRQKYKKKVALLEEDCALIPYLSSVMREKFRPPGELPIDFQFKLNKFLALGELPGASDLL</sequence>
<evidence type="ECO:0000313" key="1">
    <source>
        <dbReference type="Ensembl" id="ENSSFAP00005021420.1"/>
    </source>
</evidence>
<dbReference type="OMA" id="PNGSEYT"/>
<dbReference type="InParanoid" id="A0A672GWJ8"/>
<evidence type="ECO:0000313" key="2">
    <source>
        <dbReference type="Proteomes" id="UP000472267"/>
    </source>
</evidence>
<reference evidence="1" key="1">
    <citation type="submission" date="2019-06" db="EMBL/GenBank/DDBJ databases">
        <authorList>
            <consortium name="Wellcome Sanger Institute Data Sharing"/>
        </authorList>
    </citation>
    <scope>NUCLEOTIDE SEQUENCE [LARGE SCALE GENOMIC DNA]</scope>
</reference>
<keyword evidence="2" id="KW-1185">Reference proteome</keyword>
<dbReference type="AlphaFoldDB" id="A0A672GWJ8"/>
<reference evidence="1" key="3">
    <citation type="submission" date="2025-09" db="UniProtKB">
        <authorList>
            <consortium name="Ensembl"/>
        </authorList>
    </citation>
    <scope>IDENTIFICATION</scope>
</reference>
<accession>A0A672GWJ8</accession>
<protein>
    <submittedName>
        <fullName evidence="1">Uncharacterized protein</fullName>
    </submittedName>
</protein>
<reference evidence="1" key="2">
    <citation type="submission" date="2025-08" db="UniProtKB">
        <authorList>
            <consortium name="Ensembl"/>
        </authorList>
    </citation>
    <scope>IDENTIFICATION</scope>
</reference>
<name>A0A672GWJ8_SALFA</name>
<dbReference type="Ensembl" id="ENSSFAT00005022332.1">
    <property type="protein sequence ID" value="ENSSFAP00005021420.1"/>
    <property type="gene ID" value="ENSSFAG00005011193.1"/>
</dbReference>
<organism evidence="1 2">
    <name type="scientific">Salarias fasciatus</name>
    <name type="common">Jewelled blenny</name>
    <name type="synonym">Blennius fasciatus</name>
    <dbReference type="NCBI Taxonomy" id="181472"/>
    <lineage>
        <taxon>Eukaryota</taxon>
        <taxon>Metazoa</taxon>
        <taxon>Chordata</taxon>
        <taxon>Craniata</taxon>
        <taxon>Vertebrata</taxon>
        <taxon>Euteleostomi</taxon>
        <taxon>Actinopterygii</taxon>
        <taxon>Neopterygii</taxon>
        <taxon>Teleostei</taxon>
        <taxon>Neoteleostei</taxon>
        <taxon>Acanthomorphata</taxon>
        <taxon>Ovalentaria</taxon>
        <taxon>Blenniimorphae</taxon>
        <taxon>Blenniiformes</taxon>
        <taxon>Blennioidei</taxon>
        <taxon>Blenniidae</taxon>
        <taxon>Salariinae</taxon>
        <taxon>Salarias</taxon>
    </lineage>
</organism>
<dbReference type="Proteomes" id="UP000472267">
    <property type="component" value="Chromosome 15"/>
</dbReference>